<name>A0ABD5V0B4_9EURY</name>
<protein>
    <submittedName>
        <fullName evidence="2">C2H2-type zinc finger protein</fullName>
    </submittedName>
</protein>
<dbReference type="AlphaFoldDB" id="A0ABD5V0B4"/>
<keyword evidence="3" id="KW-1185">Reference proteome</keyword>
<accession>A0ABD5V0B4</accession>
<dbReference type="RefSeq" id="WP_340603053.1">
    <property type="nucleotide sequence ID" value="NZ_JBBMXV010000001.1"/>
</dbReference>
<dbReference type="Pfam" id="PF13894">
    <property type="entry name" value="zf-C2H2_4"/>
    <property type="match status" value="1"/>
</dbReference>
<comment type="caution">
    <text evidence="2">The sequence shown here is derived from an EMBL/GenBank/DDBJ whole genome shotgun (WGS) entry which is preliminary data.</text>
</comment>
<dbReference type="SMART" id="SM00355">
    <property type="entry name" value="ZnF_C2H2"/>
    <property type="match status" value="2"/>
</dbReference>
<dbReference type="EMBL" id="JBHSXQ010000001">
    <property type="protein sequence ID" value="MFC6904549.1"/>
    <property type="molecule type" value="Genomic_DNA"/>
</dbReference>
<dbReference type="SUPFAM" id="SSF57667">
    <property type="entry name" value="beta-beta-alpha zinc fingers"/>
    <property type="match status" value="1"/>
</dbReference>
<dbReference type="Pfam" id="PF00096">
    <property type="entry name" value="zf-C2H2"/>
    <property type="match status" value="1"/>
</dbReference>
<sequence length="50" mass="5390">MGYTCSSCDAEFGSAAAISQHVGLHHNTCAECDEQFDDVDGLREHIHGSH</sequence>
<evidence type="ECO:0000259" key="1">
    <source>
        <dbReference type="PROSITE" id="PS50157"/>
    </source>
</evidence>
<evidence type="ECO:0000313" key="3">
    <source>
        <dbReference type="Proteomes" id="UP001596312"/>
    </source>
</evidence>
<feature type="domain" description="C2H2-type" evidence="1">
    <location>
        <begin position="3"/>
        <end position="25"/>
    </location>
</feature>
<dbReference type="PROSITE" id="PS00028">
    <property type="entry name" value="ZINC_FINGER_C2H2_1"/>
    <property type="match status" value="1"/>
</dbReference>
<dbReference type="InterPro" id="IPR036236">
    <property type="entry name" value="Znf_C2H2_sf"/>
</dbReference>
<dbReference type="PROSITE" id="PS50157">
    <property type="entry name" value="ZINC_FINGER_C2H2_2"/>
    <property type="match status" value="2"/>
</dbReference>
<organism evidence="2 3">
    <name type="scientific">Halalkalicoccus tibetensis</name>
    <dbReference type="NCBI Taxonomy" id="175632"/>
    <lineage>
        <taxon>Archaea</taxon>
        <taxon>Methanobacteriati</taxon>
        <taxon>Methanobacteriota</taxon>
        <taxon>Stenosarchaea group</taxon>
        <taxon>Halobacteria</taxon>
        <taxon>Halobacteriales</taxon>
        <taxon>Halococcaceae</taxon>
        <taxon>Halalkalicoccus</taxon>
    </lineage>
</organism>
<evidence type="ECO:0000313" key="2">
    <source>
        <dbReference type="EMBL" id="MFC6904549.1"/>
    </source>
</evidence>
<gene>
    <name evidence="2" type="ORF">ACFQGH_04980</name>
</gene>
<dbReference type="Gene3D" id="3.30.160.60">
    <property type="entry name" value="Classic Zinc Finger"/>
    <property type="match status" value="1"/>
</dbReference>
<proteinExistence type="predicted"/>
<dbReference type="InterPro" id="IPR013087">
    <property type="entry name" value="Znf_C2H2_type"/>
</dbReference>
<dbReference type="Proteomes" id="UP001596312">
    <property type="component" value="Unassembled WGS sequence"/>
</dbReference>
<reference evidence="2 3" key="1">
    <citation type="journal article" date="2019" name="Int. J. Syst. Evol. Microbiol.">
        <title>The Global Catalogue of Microorganisms (GCM) 10K type strain sequencing project: providing services to taxonomists for standard genome sequencing and annotation.</title>
        <authorList>
            <consortium name="The Broad Institute Genomics Platform"/>
            <consortium name="The Broad Institute Genome Sequencing Center for Infectious Disease"/>
            <person name="Wu L."/>
            <person name="Ma J."/>
        </authorList>
    </citation>
    <scope>NUCLEOTIDE SEQUENCE [LARGE SCALE GENOMIC DNA]</scope>
    <source>
        <strain evidence="2 3">CGMCC 1.3240</strain>
    </source>
</reference>
<feature type="domain" description="C2H2-type" evidence="1">
    <location>
        <begin position="27"/>
        <end position="50"/>
    </location>
</feature>